<dbReference type="Proteomes" id="UP001433508">
    <property type="component" value="Unassembled WGS sequence"/>
</dbReference>
<name>A0ACC3SXT6_LIPKO</name>
<evidence type="ECO:0000313" key="1">
    <source>
        <dbReference type="EMBL" id="KAK9236432.1"/>
    </source>
</evidence>
<reference evidence="2" key="1">
    <citation type="journal article" date="2024" name="Front. Bioeng. Biotechnol.">
        <title>Genome-scale model development and genomic sequencing of the oleaginous clade Lipomyces.</title>
        <authorList>
            <person name="Czajka J.J."/>
            <person name="Han Y."/>
            <person name="Kim J."/>
            <person name="Mondo S.J."/>
            <person name="Hofstad B.A."/>
            <person name="Robles A."/>
            <person name="Haridas S."/>
            <person name="Riley R."/>
            <person name="LaButti K."/>
            <person name="Pangilinan J."/>
            <person name="Andreopoulos W."/>
            <person name="Lipzen A."/>
            <person name="Yan J."/>
            <person name="Wang M."/>
            <person name="Ng V."/>
            <person name="Grigoriev I.V."/>
            <person name="Spatafora J.W."/>
            <person name="Magnuson J.K."/>
            <person name="Baker S.E."/>
            <person name="Pomraning K.R."/>
        </authorList>
    </citation>
    <scope>NUCLEOTIDE SEQUENCE [LARGE SCALE GENOMIC DNA]</scope>
    <source>
        <strain evidence="2">CBS 7786</strain>
    </source>
</reference>
<evidence type="ECO:0000313" key="2">
    <source>
        <dbReference type="Proteomes" id="UP001433508"/>
    </source>
</evidence>
<keyword evidence="2" id="KW-1185">Reference proteome</keyword>
<dbReference type="EMBL" id="MU971388">
    <property type="protein sequence ID" value="KAK9236432.1"/>
    <property type="molecule type" value="Genomic_DNA"/>
</dbReference>
<protein>
    <submittedName>
        <fullName evidence="1">Uncharacterized protein</fullName>
    </submittedName>
</protein>
<accession>A0ACC3SXT6</accession>
<comment type="caution">
    <text evidence="1">The sequence shown here is derived from an EMBL/GenBank/DDBJ whole genome shotgun (WGS) entry which is preliminary data.</text>
</comment>
<proteinExistence type="predicted"/>
<gene>
    <name evidence="1" type="ORF">V1525DRAFT_444409</name>
</gene>
<sequence>MTSTGFGQFVEPTPLANGEADRRYYASSREVAWRVMAITTREGATAPETKRRGGLDSKRISKMVTATEDNAQKVSARVDTVQKVIPQEEGEMETEISEVLEILRRPLPSDSVLKFIVSEDGYKRIIEDREKSNQKYRVCVMVIDSMVAESVRVMRNAGVSDDVISRVQKAGHLRSSSHSRGSRKIALEVGFSQSYPSLHRATLWWIEQKKATVAVLLCLTEVDKSSGEVRREFGTTEELDAEIEAIGREFYRQRREHPRILAPLEYNGYKWFGRLSDAFFETYRETDSGVLKSEPVYLVKDGVDVTDAIPTDLTVTVGDFVPHGWVSDDHVRRIAVNFLHSQTFMEGLSNAMVETAINRVEDAFEVREE</sequence>
<organism evidence="1 2">
    <name type="scientific">Lipomyces kononenkoae</name>
    <name type="common">Yeast</name>
    <dbReference type="NCBI Taxonomy" id="34357"/>
    <lineage>
        <taxon>Eukaryota</taxon>
        <taxon>Fungi</taxon>
        <taxon>Dikarya</taxon>
        <taxon>Ascomycota</taxon>
        <taxon>Saccharomycotina</taxon>
        <taxon>Lipomycetes</taxon>
        <taxon>Lipomycetales</taxon>
        <taxon>Lipomycetaceae</taxon>
        <taxon>Lipomyces</taxon>
    </lineage>
</organism>